<dbReference type="Pfam" id="PF14280">
    <property type="entry name" value="DUF4365"/>
    <property type="match status" value="1"/>
</dbReference>
<name>A0A2N1IW18_9PSED</name>
<reference evidence="1 2" key="1">
    <citation type="submission" date="2017-12" db="EMBL/GenBank/DDBJ databases">
        <title>Isolation and characterization of an aerobic denitrifying Pseudomonas monteilii CY06 from aquaculture ponds.</title>
        <authorList>
            <person name="Ma Q."/>
            <person name="Cai Y."/>
            <person name="He Z."/>
        </authorList>
    </citation>
    <scope>NUCLEOTIDE SEQUENCE [LARGE SCALE GENOMIC DNA]</scope>
    <source>
        <strain evidence="1 2">CY06</strain>
    </source>
</reference>
<dbReference type="AlphaFoldDB" id="A0A2N1IW18"/>
<evidence type="ECO:0000313" key="2">
    <source>
        <dbReference type="Proteomes" id="UP000233399"/>
    </source>
</evidence>
<dbReference type="Proteomes" id="UP000233399">
    <property type="component" value="Unassembled WGS sequence"/>
</dbReference>
<gene>
    <name evidence="1" type="ORF">CXB65_06515</name>
</gene>
<comment type="caution">
    <text evidence="1">The sequence shown here is derived from an EMBL/GenBank/DDBJ whole genome shotgun (WGS) entry which is preliminary data.</text>
</comment>
<proteinExistence type="predicted"/>
<organism evidence="1 2">
    <name type="scientific">Pseudomonas monteilii</name>
    <dbReference type="NCBI Taxonomy" id="76759"/>
    <lineage>
        <taxon>Bacteria</taxon>
        <taxon>Pseudomonadati</taxon>
        <taxon>Pseudomonadota</taxon>
        <taxon>Gammaproteobacteria</taxon>
        <taxon>Pseudomonadales</taxon>
        <taxon>Pseudomonadaceae</taxon>
        <taxon>Pseudomonas</taxon>
    </lineage>
</organism>
<dbReference type="InterPro" id="IPR025375">
    <property type="entry name" value="DUF4365"/>
</dbReference>
<sequence>MNVTISRHRVIDWRFDRLNGKQKVTSESNRISAASTAYVDAVCRAWGWSWQEVGQADDDGFDGLVYLRSKRINEDRPKDRRSWKHEFTGGLIQVQVKSGASYVASSGEDFLEIKIPNLEVKRGLWSKSPLPVALLYVKEASSGRLVSQAWWADLKRADSYTQRGTVIVQLKNRFQSGLECIRPFSRLATGQHRAQGLVEIDMTQKGSLPTRINSISKPVKFAAWEFYKLWKAVGAMHPTLGEVIINRTGWSHITRVKRPLARIMASFELLPTAARIISTVETWHRLRRGLKTRQFPDGSWAEYDYVGVSALVKWPAREASEVVVILKRETTFSEDLIAKDCSAKGRIRVVRTKTWFYSVYEPGRRKGKI</sequence>
<protein>
    <submittedName>
        <fullName evidence="1">Uncharacterized protein</fullName>
    </submittedName>
</protein>
<accession>A0A2N1IW18</accession>
<dbReference type="EMBL" id="PJCG01000008">
    <property type="protein sequence ID" value="PKI24927.1"/>
    <property type="molecule type" value="Genomic_DNA"/>
</dbReference>
<evidence type="ECO:0000313" key="1">
    <source>
        <dbReference type="EMBL" id="PKI24927.1"/>
    </source>
</evidence>